<dbReference type="EMBL" id="JAAIJQ010000046">
    <property type="protein sequence ID" value="NEV63298.1"/>
    <property type="molecule type" value="Genomic_DNA"/>
</dbReference>
<dbReference type="SMART" id="SM00248">
    <property type="entry name" value="ANK"/>
    <property type="match status" value="4"/>
</dbReference>
<comment type="caution">
    <text evidence="4">The sequence shown here is derived from an EMBL/GenBank/DDBJ whole genome shotgun (WGS) entry which is preliminary data.</text>
</comment>
<sequence length="185" mass="19712">MKITQHLILTLVAAVLLGGCGRSDDSTTAMGGGEALLEVAEQGDLQTVNQLLDRHGQPDVRDSCDWTPLMKAALHGHRDVVERLIQAGAEIDAADKGGYTAMMLAASNNHADVVQLLLERGAMVDHQESTKGWTALIWAAKQGHAKSVAALLAGGADETLKDYEGNTAADWARQEHPEVLELLQG</sequence>
<evidence type="ECO:0000256" key="3">
    <source>
        <dbReference type="PROSITE-ProRule" id="PRU00023"/>
    </source>
</evidence>
<dbReference type="GO" id="GO:0004842">
    <property type="term" value="F:ubiquitin-protein transferase activity"/>
    <property type="evidence" value="ECO:0007669"/>
    <property type="project" value="TreeGrafter"/>
</dbReference>
<dbReference type="SUPFAM" id="SSF48403">
    <property type="entry name" value="Ankyrin repeat"/>
    <property type="match status" value="1"/>
</dbReference>
<gene>
    <name evidence="4" type="ORF">G3446_15625</name>
</gene>
<evidence type="ECO:0000256" key="2">
    <source>
        <dbReference type="ARBA" id="ARBA00023043"/>
    </source>
</evidence>
<dbReference type="PROSITE" id="PS50297">
    <property type="entry name" value="ANK_REP_REGION"/>
    <property type="match status" value="3"/>
</dbReference>
<feature type="repeat" description="ANK" evidence="3">
    <location>
        <begin position="97"/>
        <end position="129"/>
    </location>
</feature>
<protein>
    <submittedName>
        <fullName evidence="4">Ankyrin repeat domain-containing protein</fullName>
    </submittedName>
</protein>
<feature type="repeat" description="ANK" evidence="3">
    <location>
        <begin position="131"/>
        <end position="163"/>
    </location>
</feature>
<dbReference type="PANTHER" id="PTHR24171:SF8">
    <property type="entry name" value="BRCA1-ASSOCIATED RING DOMAIN PROTEIN 1"/>
    <property type="match status" value="1"/>
</dbReference>
<keyword evidence="2 3" id="KW-0040">ANK repeat</keyword>
<feature type="repeat" description="ANK" evidence="3">
    <location>
        <begin position="64"/>
        <end position="96"/>
    </location>
</feature>
<dbReference type="Pfam" id="PF12796">
    <property type="entry name" value="Ank_2"/>
    <property type="match status" value="2"/>
</dbReference>
<reference evidence="4 5" key="1">
    <citation type="submission" date="2020-02" db="EMBL/GenBank/DDBJ databases">
        <title>Genome sequences of Thiorhodococcus mannitoliphagus and Thiorhodococcus minor, purple sulfur photosynthetic bacteria in the gammaproteobacterial family, Chromatiaceae.</title>
        <authorList>
            <person name="Aviles F.A."/>
            <person name="Meyer T.E."/>
            <person name="Kyndt J.A."/>
        </authorList>
    </citation>
    <scope>NUCLEOTIDE SEQUENCE [LARGE SCALE GENOMIC DNA]</scope>
    <source>
        <strain evidence="4 5">DSM 11518</strain>
    </source>
</reference>
<dbReference type="AlphaFoldDB" id="A0A6M0K0I6"/>
<dbReference type="InterPro" id="IPR002110">
    <property type="entry name" value="Ankyrin_rpt"/>
</dbReference>
<organism evidence="4 5">
    <name type="scientific">Thiorhodococcus minor</name>
    <dbReference type="NCBI Taxonomy" id="57489"/>
    <lineage>
        <taxon>Bacteria</taxon>
        <taxon>Pseudomonadati</taxon>
        <taxon>Pseudomonadota</taxon>
        <taxon>Gammaproteobacteria</taxon>
        <taxon>Chromatiales</taxon>
        <taxon>Chromatiaceae</taxon>
        <taxon>Thiorhodococcus</taxon>
    </lineage>
</organism>
<dbReference type="RefSeq" id="WP_164453760.1">
    <property type="nucleotide sequence ID" value="NZ_JAAIJQ010000046.1"/>
</dbReference>
<evidence type="ECO:0000313" key="4">
    <source>
        <dbReference type="EMBL" id="NEV63298.1"/>
    </source>
</evidence>
<dbReference type="InterPro" id="IPR036770">
    <property type="entry name" value="Ankyrin_rpt-contain_sf"/>
</dbReference>
<dbReference type="PROSITE" id="PS51257">
    <property type="entry name" value="PROKAR_LIPOPROTEIN"/>
    <property type="match status" value="1"/>
</dbReference>
<keyword evidence="1" id="KW-0677">Repeat</keyword>
<keyword evidence="5" id="KW-1185">Reference proteome</keyword>
<dbReference type="Proteomes" id="UP000483379">
    <property type="component" value="Unassembled WGS sequence"/>
</dbReference>
<proteinExistence type="predicted"/>
<dbReference type="GO" id="GO:0085020">
    <property type="term" value="P:protein K6-linked ubiquitination"/>
    <property type="evidence" value="ECO:0007669"/>
    <property type="project" value="TreeGrafter"/>
</dbReference>
<dbReference type="PROSITE" id="PS50088">
    <property type="entry name" value="ANK_REPEAT"/>
    <property type="match status" value="3"/>
</dbReference>
<dbReference type="Gene3D" id="1.25.40.20">
    <property type="entry name" value="Ankyrin repeat-containing domain"/>
    <property type="match status" value="2"/>
</dbReference>
<accession>A0A6M0K0I6</accession>
<evidence type="ECO:0000313" key="5">
    <source>
        <dbReference type="Proteomes" id="UP000483379"/>
    </source>
</evidence>
<name>A0A6M0K0I6_9GAMM</name>
<evidence type="ECO:0000256" key="1">
    <source>
        <dbReference type="ARBA" id="ARBA00022737"/>
    </source>
</evidence>
<dbReference type="PANTHER" id="PTHR24171">
    <property type="entry name" value="ANKYRIN REPEAT DOMAIN-CONTAINING PROTEIN 39-RELATED"/>
    <property type="match status" value="1"/>
</dbReference>